<dbReference type="RefSeq" id="WP_037966198.1">
    <property type="nucleotide sequence ID" value="NZ_JBIRHZ010000003.1"/>
</dbReference>
<comment type="caution">
    <text evidence="1">The sequence shown here is derived from an EMBL/GenBank/DDBJ whole genome shotgun (WGS) entry which is preliminary data.</text>
</comment>
<dbReference type="EMBL" id="LGUT01003167">
    <property type="protein sequence ID" value="KOG85845.1"/>
    <property type="molecule type" value="Genomic_DNA"/>
</dbReference>
<gene>
    <name evidence="1" type="ORF">ADK38_34410</name>
</gene>
<name>A0ABR5IXH0_9ACTN</name>
<reference evidence="1 2" key="1">
    <citation type="submission" date="2015-07" db="EMBL/GenBank/DDBJ databases">
        <authorList>
            <person name="Ju K.-S."/>
            <person name="Doroghazi J.R."/>
            <person name="Metcalf W.W."/>
        </authorList>
    </citation>
    <scope>NUCLEOTIDE SEQUENCE [LARGE SCALE GENOMIC DNA]</scope>
    <source>
        <strain evidence="1 2">NRRL B-3589</strain>
    </source>
</reference>
<sequence length="304" mass="33643">MPPETTTPYAWNLDTAKKAITDVGAYRFQYKEIKDTLLGIHAHSDVKRIIHCKNANGSDFDHHPSFGFQGQLSALNNLLSQVIDLDSSNVESIQTVIKTAVDAVPPVTARYQTAAEALAATVEKVKKGTLDQQTRDQLTSQFHALHYLLMPPEEWTQAKQDFAGRIGKNQEFADRIAKLNQDFKSEGERVAREHELLAQKPEAACGRNELLSYASEVRMAIKQVLQQQSLSTSNIVGHATDGANALAKLIGSLNSFANDYKTAAEELDKASLAEVGSLVQRIDFDSSRDIWNEYAETVKKLPSQ</sequence>
<keyword evidence="2" id="KW-1185">Reference proteome</keyword>
<proteinExistence type="predicted"/>
<evidence type="ECO:0000313" key="2">
    <source>
        <dbReference type="Proteomes" id="UP000037020"/>
    </source>
</evidence>
<protein>
    <submittedName>
        <fullName evidence="1">Uncharacterized protein</fullName>
    </submittedName>
</protein>
<evidence type="ECO:0000313" key="1">
    <source>
        <dbReference type="EMBL" id="KOG85845.1"/>
    </source>
</evidence>
<accession>A0ABR5IXH0</accession>
<organism evidence="1 2">
    <name type="scientific">Streptomyces varsoviensis</name>
    <dbReference type="NCBI Taxonomy" id="67373"/>
    <lineage>
        <taxon>Bacteria</taxon>
        <taxon>Bacillati</taxon>
        <taxon>Actinomycetota</taxon>
        <taxon>Actinomycetes</taxon>
        <taxon>Kitasatosporales</taxon>
        <taxon>Streptomycetaceae</taxon>
        <taxon>Streptomyces</taxon>
    </lineage>
</organism>
<dbReference type="Proteomes" id="UP000037020">
    <property type="component" value="Unassembled WGS sequence"/>
</dbReference>